<organism evidence="1 2">
    <name type="scientific">Trichinella pseudospiralis</name>
    <name type="common">Parasitic roundworm</name>
    <dbReference type="NCBI Taxonomy" id="6337"/>
    <lineage>
        <taxon>Eukaryota</taxon>
        <taxon>Metazoa</taxon>
        <taxon>Ecdysozoa</taxon>
        <taxon>Nematoda</taxon>
        <taxon>Enoplea</taxon>
        <taxon>Dorylaimia</taxon>
        <taxon>Trichinellida</taxon>
        <taxon>Trichinellidae</taxon>
        <taxon>Trichinella</taxon>
    </lineage>
</organism>
<name>A0A0V0YCM2_TRIPS</name>
<dbReference type="PANTHER" id="PTHR45913:SF19">
    <property type="entry name" value="LOW QUALITY PROTEIN: ZINC FINGER BED DOMAIN-CONTAINING PROTEIN 5-LIKE"/>
    <property type="match status" value="1"/>
</dbReference>
<dbReference type="EMBL" id="JYDU01000025">
    <property type="protein sequence ID" value="KRX97962.1"/>
    <property type="molecule type" value="Genomic_DNA"/>
</dbReference>
<dbReference type="PANTHER" id="PTHR45913">
    <property type="entry name" value="EPM2A-INTERACTING PROTEIN 1"/>
    <property type="match status" value="1"/>
</dbReference>
<protein>
    <submittedName>
        <fullName evidence="1">SCAN domain-containing protein 3</fullName>
    </submittedName>
</protein>
<dbReference type="Proteomes" id="UP000054815">
    <property type="component" value="Unassembled WGS sequence"/>
</dbReference>
<evidence type="ECO:0000313" key="2">
    <source>
        <dbReference type="Proteomes" id="UP000054815"/>
    </source>
</evidence>
<evidence type="ECO:0000313" key="1">
    <source>
        <dbReference type="EMBL" id="KRX97962.1"/>
    </source>
</evidence>
<reference evidence="1 2" key="1">
    <citation type="submission" date="2015-01" db="EMBL/GenBank/DDBJ databases">
        <title>Evolution of Trichinella species and genotypes.</title>
        <authorList>
            <person name="Korhonen P.K."/>
            <person name="Edoardo P."/>
            <person name="Giuseppe L.R."/>
            <person name="Gasser R.B."/>
        </authorList>
    </citation>
    <scope>NUCLEOTIDE SEQUENCE [LARGE SCALE GENOMIC DNA]</scope>
    <source>
        <strain evidence="1">ISS141</strain>
    </source>
</reference>
<sequence>MAIKGLVLGLGEVLKTVITIVNFIKTDAINTRLFTFLCFETDLLHKNPVYYLETRWLLRGNVLNCLLELRNEIEVFLAEEKHALVERFSNK</sequence>
<dbReference type="STRING" id="6337.A0A0V0YCM2"/>
<accession>A0A0V0YCM2</accession>
<dbReference type="AlphaFoldDB" id="A0A0V0YCM2"/>
<comment type="caution">
    <text evidence="1">The sequence shown here is derived from an EMBL/GenBank/DDBJ whole genome shotgun (WGS) entry which is preliminary data.</text>
</comment>
<gene>
    <name evidence="1" type="primary">SCAND3</name>
    <name evidence="1" type="ORF">T4E_6087</name>
</gene>
<proteinExistence type="predicted"/>